<dbReference type="InterPro" id="IPR008228">
    <property type="entry name" value="UCP006173"/>
</dbReference>
<evidence type="ECO:0000313" key="1">
    <source>
        <dbReference type="EMBL" id="KDN25386.1"/>
    </source>
</evidence>
<proteinExistence type="predicted"/>
<dbReference type="Proteomes" id="UP000035860">
    <property type="component" value="Unassembled WGS sequence"/>
</dbReference>
<dbReference type="Pfam" id="PF03692">
    <property type="entry name" value="CxxCxxCC"/>
    <property type="match status" value="1"/>
</dbReference>
<dbReference type="InterPro" id="IPR005358">
    <property type="entry name" value="Puta_zinc/iron-chelating_dom"/>
</dbReference>
<evidence type="ECO:0000313" key="2">
    <source>
        <dbReference type="Proteomes" id="UP000035860"/>
    </source>
</evidence>
<gene>
    <name evidence="1" type="ORF">MBO_04137</name>
</gene>
<dbReference type="OrthoDB" id="9786855at2"/>
<dbReference type="PANTHER" id="PTHR37421:SF1">
    <property type="entry name" value="UPF0260 PROTEIN YCGN"/>
    <property type="match status" value="1"/>
</dbReference>
<protein>
    <submittedName>
        <fullName evidence="1">Uncharacterized protein</fullName>
    </submittedName>
</protein>
<dbReference type="PIRSF" id="PIRSF006173">
    <property type="entry name" value="UCP006173"/>
    <property type="match status" value="1"/>
</dbReference>
<dbReference type="RefSeq" id="WP_036364034.1">
    <property type="nucleotide sequence ID" value="NZ_AOMT01000019.1"/>
</dbReference>
<dbReference type="eggNOG" id="COG2983">
    <property type="taxonomic scope" value="Bacteria"/>
</dbReference>
<dbReference type="AlphaFoldDB" id="A0A066UDA0"/>
<keyword evidence="2" id="KW-1185">Reference proteome</keyword>
<reference evidence="1 2" key="1">
    <citation type="journal article" date="2014" name="Genome Announc.">
        <title>Draft Genome Sequence of Moraxella bovoculi Strain 237T (ATCC BAA-1259T) Isolated from a Calf with Infectious Bovine Keratoconjunctivitis.</title>
        <authorList>
            <person name="Calcutt M.J."/>
            <person name="Foecking M.F."/>
            <person name="Martin N.T."/>
            <person name="Mhlanga-Mutangadura T."/>
            <person name="Reilly T.J."/>
        </authorList>
    </citation>
    <scope>NUCLEOTIDE SEQUENCE [LARGE SCALE GENOMIC DNA]</scope>
    <source>
        <strain evidence="1 2">237</strain>
    </source>
</reference>
<dbReference type="PANTHER" id="PTHR37421">
    <property type="entry name" value="UPF0260 PROTEIN YCGN"/>
    <property type="match status" value="1"/>
</dbReference>
<organism evidence="1 2">
    <name type="scientific">Moraxella bovoculi 237</name>
    <dbReference type="NCBI Taxonomy" id="743974"/>
    <lineage>
        <taxon>Bacteria</taxon>
        <taxon>Pseudomonadati</taxon>
        <taxon>Pseudomonadota</taxon>
        <taxon>Gammaproteobacteria</taxon>
        <taxon>Moraxellales</taxon>
        <taxon>Moraxellaceae</taxon>
        <taxon>Moraxella</taxon>
    </lineage>
</organism>
<dbReference type="EMBL" id="AOMT01000019">
    <property type="protein sequence ID" value="KDN25386.1"/>
    <property type="molecule type" value="Genomic_DNA"/>
</dbReference>
<accession>A0A066UDA0</accession>
<comment type="caution">
    <text evidence="1">The sequence shown here is derived from an EMBL/GenBank/DDBJ whole genome shotgun (WGS) entry which is preliminary data.</text>
</comment>
<sequence>MRESAEQPSQLRERFWEKYPLSELNDSEWEALCDGCGVCCLVKFLDDDDPRFTEYTDVACCLLDCSTGHCADYANRKSYVPDCIRLTYEMVSGMMWLPRHCAYKRLHLGQGLPHWHYLISGQARHEQAMDKFGVRGRCYSELDFDDDEIEERIIRWVKI</sequence>
<name>A0A066UDA0_9GAMM</name>